<dbReference type="PANTHER" id="PTHR43328">
    <property type="entry name" value="ACETYLTRANSFERASE-RELATED"/>
    <property type="match status" value="1"/>
</dbReference>
<accession>X0PI42</accession>
<dbReference type="SUPFAM" id="SSF55729">
    <property type="entry name" value="Acyl-CoA N-acyltransferases (Nat)"/>
    <property type="match status" value="1"/>
</dbReference>
<dbReference type="AlphaFoldDB" id="X0PI42"/>
<dbReference type="OrthoDB" id="948250at2"/>
<evidence type="ECO:0000313" key="3">
    <source>
        <dbReference type="Proteomes" id="UP000051236"/>
    </source>
</evidence>
<evidence type="ECO:0000259" key="1">
    <source>
        <dbReference type="PROSITE" id="PS51186"/>
    </source>
</evidence>
<dbReference type="PROSITE" id="PS51186">
    <property type="entry name" value="GNAT"/>
    <property type="match status" value="1"/>
</dbReference>
<dbReference type="Gene3D" id="3.40.630.30">
    <property type="match status" value="1"/>
</dbReference>
<name>X0PI42_9LACO</name>
<dbReference type="Proteomes" id="UP000051236">
    <property type="component" value="Unassembled WGS sequence"/>
</dbReference>
<evidence type="ECO:0000313" key="2">
    <source>
        <dbReference type="EMBL" id="KRM36116.1"/>
    </source>
</evidence>
<organism evidence="2 3">
    <name type="scientific">Agrilactobacillus composti DSM 18527 = JCM 14202</name>
    <dbReference type="NCBI Taxonomy" id="1423734"/>
    <lineage>
        <taxon>Bacteria</taxon>
        <taxon>Bacillati</taxon>
        <taxon>Bacillota</taxon>
        <taxon>Bacilli</taxon>
        <taxon>Lactobacillales</taxon>
        <taxon>Lactobacillaceae</taxon>
        <taxon>Agrilactobacillus</taxon>
    </lineage>
</organism>
<dbReference type="STRING" id="1423734.FC83_GL000014"/>
<dbReference type="GO" id="GO:0016747">
    <property type="term" value="F:acyltransferase activity, transferring groups other than amino-acyl groups"/>
    <property type="evidence" value="ECO:0007669"/>
    <property type="project" value="InterPro"/>
</dbReference>
<reference evidence="2 3" key="1">
    <citation type="journal article" date="2015" name="Genome Announc.">
        <title>Expanding the biotechnology potential of lactobacilli through comparative genomics of 213 strains and associated genera.</title>
        <authorList>
            <person name="Sun Z."/>
            <person name="Harris H.M."/>
            <person name="McCann A."/>
            <person name="Guo C."/>
            <person name="Argimon S."/>
            <person name="Zhang W."/>
            <person name="Yang X."/>
            <person name="Jeffery I.B."/>
            <person name="Cooney J.C."/>
            <person name="Kagawa T.F."/>
            <person name="Liu W."/>
            <person name="Song Y."/>
            <person name="Salvetti E."/>
            <person name="Wrobel A."/>
            <person name="Rasinkangas P."/>
            <person name="Parkhill J."/>
            <person name="Rea M.C."/>
            <person name="O'Sullivan O."/>
            <person name="Ritari J."/>
            <person name="Douillard F.P."/>
            <person name="Paul Ross R."/>
            <person name="Yang R."/>
            <person name="Briner A.E."/>
            <person name="Felis G.E."/>
            <person name="de Vos W.M."/>
            <person name="Barrangou R."/>
            <person name="Klaenhammer T.R."/>
            <person name="Caufield P.W."/>
            <person name="Cui Y."/>
            <person name="Zhang H."/>
            <person name="O'Toole P.W."/>
        </authorList>
    </citation>
    <scope>NUCLEOTIDE SEQUENCE [LARGE SCALE GENOMIC DNA]</scope>
    <source>
        <strain evidence="2 3">DSM 18527</strain>
    </source>
</reference>
<proteinExistence type="predicted"/>
<dbReference type="Pfam" id="PF00583">
    <property type="entry name" value="Acetyltransf_1"/>
    <property type="match status" value="1"/>
</dbReference>
<dbReference type="RefSeq" id="WP_081763206.1">
    <property type="nucleotide sequence ID" value="NZ_AZGA01000006.1"/>
</dbReference>
<keyword evidence="3" id="KW-1185">Reference proteome</keyword>
<dbReference type="PATRIC" id="fig|1423734.3.peg.14"/>
<feature type="domain" description="N-acetyltransferase" evidence="1">
    <location>
        <begin position="18"/>
        <end position="165"/>
    </location>
</feature>
<dbReference type="CDD" id="cd04301">
    <property type="entry name" value="NAT_SF"/>
    <property type="match status" value="1"/>
</dbReference>
<comment type="caution">
    <text evidence="2">The sequence shown here is derived from an EMBL/GenBank/DDBJ whole genome shotgun (WGS) entry which is preliminary data.</text>
</comment>
<dbReference type="eggNOG" id="COG0456">
    <property type="taxonomic scope" value="Bacteria"/>
</dbReference>
<dbReference type="InterPro" id="IPR000182">
    <property type="entry name" value="GNAT_dom"/>
</dbReference>
<dbReference type="InterPro" id="IPR016181">
    <property type="entry name" value="Acyl_CoA_acyltransferase"/>
</dbReference>
<dbReference type="EMBL" id="AZGA01000006">
    <property type="protein sequence ID" value="KRM36116.1"/>
    <property type="molecule type" value="Genomic_DNA"/>
</dbReference>
<sequence>MTTTSIKYQTITDQQTEALYTCMKQLDLETQFMLYQPEERVYDEAKLAQRIDGAGVIIGAFVADQIIGYIQINRSNLAKVKHCGYIVLGVLAQYAGHGIGTSLIQRAIAWSQANAIHRLELTVISNNKIARQLYEKNGFAIEGMRKDSIYMDNHYYDEYYMRKLL</sequence>
<gene>
    <name evidence="2" type="ORF">FC83_GL000014</name>
</gene>
<dbReference type="PANTHER" id="PTHR43328:SF1">
    <property type="entry name" value="N-ACETYLTRANSFERASE DOMAIN-CONTAINING PROTEIN"/>
    <property type="match status" value="1"/>
</dbReference>
<protein>
    <recommendedName>
        <fullName evidence="1">N-acetyltransferase domain-containing protein</fullName>
    </recommendedName>
</protein>